<dbReference type="Proteomes" id="UP000009183">
    <property type="component" value="Chromosome 5"/>
</dbReference>
<keyword evidence="3" id="KW-1185">Reference proteome</keyword>
<protein>
    <submittedName>
        <fullName evidence="2">Uncharacterized protein</fullName>
    </submittedName>
</protein>
<dbReference type="EMBL" id="FN595749">
    <property type="protein sequence ID" value="CCB50514.1"/>
    <property type="molecule type" value="Genomic_DNA"/>
</dbReference>
<organism evidence="2 3">
    <name type="scientific">Vitis vinifera</name>
    <name type="common">Grape</name>
    <dbReference type="NCBI Taxonomy" id="29760"/>
    <lineage>
        <taxon>Eukaryota</taxon>
        <taxon>Viridiplantae</taxon>
        <taxon>Streptophyta</taxon>
        <taxon>Embryophyta</taxon>
        <taxon>Tracheophyta</taxon>
        <taxon>Spermatophyta</taxon>
        <taxon>Magnoliopsida</taxon>
        <taxon>eudicotyledons</taxon>
        <taxon>Gunneridae</taxon>
        <taxon>Pentapetalae</taxon>
        <taxon>rosids</taxon>
        <taxon>Vitales</taxon>
        <taxon>Vitaceae</taxon>
        <taxon>Viteae</taxon>
        <taxon>Vitis</taxon>
    </lineage>
</organism>
<dbReference type="eggNOG" id="ENOG502SCTN">
    <property type="taxonomic scope" value="Eukaryota"/>
</dbReference>
<dbReference type="InParanoid" id="F6HE20"/>
<evidence type="ECO:0000256" key="1">
    <source>
        <dbReference type="SAM" id="SignalP"/>
    </source>
</evidence>
<keyword evidence="1" id="KW-0732">Signal</keyword>
<dbReference type="PANTHER" id="PTHR33592">
    <property type="entry name" value="TRANSMEMBRANE PROTEIN"/>
    <property type="match status" value="1"/>
</dbReference>
<name>F6HE20_VITVI</name>
<dbReference type="PaxDb" id="29760-VIT_05s0020g04990.t01"/>
<evidence type="ECO:0000313" key="3">
    <source>
        <dbReference type="Proteomes" id="UP000009183"/>
    </source>
</evidence>
<dbReference type="AlphaFoldDB" id="F6HE20"/>
<evidence type="ECO:0000313" key="2">
    <source>
        <dbReference type="EMBL" id="CCB50514.1"/>
    </source>
</evidence>
<accession>F6HE20</accession>
<reference evidence="3" key="1">
    <citation type="journal article" date="2007" name="Nature">
        <title>The grapevine genome sequence suggests ancestral hexaploidization in major angiosperm phyla.</title>
        <authorList>
            <consortium name="The French-Italian Public Consortium for Grapevine Genome Characterization."/>
            <person name="Jaillon O."/>
            <person name="Aury J.-M."/>
            <person name="Noel B."/>
            <person name="Policriti A."/>
            <person name="Clepet C."/>
            <person name="Casagrande A."/>
            <person name="Choisne N."/>
            <person name="Aubourg S."/>
            <person name="Vitulo N."/>
            <person name="Jubin C."/>
            <person name="Vezzi A."/>
            <person name="Legeai F."/>
            <person name="Hugueney P."/>
            <person name="Dasilva C."/>
            <person name="Horner D."/>
            <person name="Mica E."/>
            <person name="Jublot D."/>
            <person name="Poulain J."/>
            <person name="Bruyere C."/>
            <person name="Billault A."/>
            <person name="Segurens B."/>
            <person name="Gouyvenoux M."/>
            <person name="Ugarte E."/>
            <person name="Cattonaro F."/>
            <person name="Anthouard V."/>
            <person name="Vico V."/>
            <person name="Del Fabbro C."/>
            <person name="Alaux M."/>
            <person name="Di Gaspero G."/>
            <person name="Dumas V."/>
            <person name="Felice N."/>
            <person name="Paillard S."/>
            <person name="Juman I."/>
            <person name="Moroldo M."/>
            <person name="Scalabrin S."/>
            <person name="Canaguier A."/>
            <person name="Le Clainche I."/>
            <person name="Malacrida G."/>
            <person name="Durand E."/>
            <person name="Pesole G."/>
            <person name="Laucou V."/>
            <person name="Chatelet P."/>
            <person name="Merdinoglu D."/>
            <person name="Delledonne M."/>
            <person name="Pezzotti M."/>
            <person name="Lecharny A."/>
            <person name="Scarpelli C."/>
            <person name="Artiguenave F."/>
            <person name="Pe M.E."/>
            <person name="Valle G."/>
            <person name="Morgante M."/>
            <person name="Caboche M."/>
            <person name="Adam-Blondon A.-F."/>
            <person name="Weissenbach J."/>
            <person name="Quetier F."/>
            <person name="Wincker P."/>
        </authorList>
    </citation>
    <scope>NUCLEOTIDE SEQUENCE [LARGE SCALE GENOMIC DNA]</scope>
    <source>
        <strain evidence="3">cv. Pinot noir / PN40024</strain>
    </source>
</reference>
<dbReference type="OrthoDB" id="1716208at2759"/>
<dbReference type="ExpressionAtlas" id="F6HE20">
    <property type="expression patterns" value="baseline and differential"/>
</dbReference>
<sequence length="112" mass="11598">MGCNRGTLFIAIAFIFTILFSSNTLQLVSATRPLQGENGFENQAVLLQSKQAGPVPPSGSSPCSYIPGTGVCVNEMNYAGPFVHPPPPYPGSAIDSAAASIAGETNKQDPIS</sequence>
<dbReference type="PANTHER" id="PTHR33592:SF3">
    <property type="entry name" value="TRANSMEMBRANE PROTEIN"/>
    <property type="match status" value="1"/>
</dbReference>
<feature type="signal peptide" evidence="1">
    <location>
        <begin position="1"/>
        <end position="30"/>
    </location>
</feature>
<feature type="chain" id="PRO_5003341287" evidence="1">
    <location>
        <begin position="31"/>
        <end position="112"/>
    </location>
</feature>
<dbReference type="HOGENOM" id="CLU_165084_0_1_1"/>
<gene>
    <name evidence="2" type="ordered locus">VIT_05s0020g04990</name>
</gene>
<proteinExistence type="predicted"/>